<dbReference type="OrthoDB" id="535509at2759"/>
<reference evidence="3" key="1">
    <citation type="submission" date="2021-04" db="EMBL/GenBank/DDBJ databases">
        <authorList>
            <person name="Tunstrom K."/>
        </authorList>
    </citation>
    <scope>NUCLEOTIDE SEQUENCE</scope>
</reference>
<evidence type="ECO:0000256" key="1">
    <source>
        <dbReference type="SAM" id="MobiDB-lite"/>
    </source>
</evidence>
<proteinExistence type="predicted"/>
<dbReference type="AlphaFoldDB" id="A0A8S3WS65"/>
<evidence type="ECO:0000313" key="4">
    <source>
        <dbReference type="Proteomes" id="UP000691718"/>
    </source>
</evidence>
<accession>A0A8S3WS65</accession>
<comment type="caution">
    <text evidence="3">The sequence shown here is derived from an EMBL/GenBank/DDBJ whole genome shotgun (WGS) entry which is preliminary data.</text>
</comment>
<feature type="compositionally biased region" description="Basic and acidic residues" evidence="1">
    <location>
        <begin position="77"/>
        <end position="92"/>
    </location>
</feature>
<dbReference type="Proteomes" id="UP000691718">
    <property type="component" value="Unassembled WGS sequence"/>
</dbReference>
<name>A0A8S3WS65_PARAO</name>
<dbReference type="EMBL" id="CAJQZP010000693">
    <property type="protein sequence ID" value="CAG4978088.1"/>
    <property type="molecule type" value="Genomic_DNA"/>
</dbReference>
<sequence>MAAISSKIFEIFRNLKSDAIPQPPRPETEEVFRENENQETNDCNIDETNDDHEETEPQESKKNKKKKSHYNNFFKPKKGDSFSKKEDKDRKRSSNSNINVQATGNVINIVNSRDVHWGNEIVYYMGPTNIQQKQTKVDEEEVIEKSSVIMLVMEATIKPSHEYIDYISKNLGKNWHGVFLSLGYSKNRIETFEIDEAGKGISEVRYKILLDWVRNDDDGTLGKLTTQLWEEGERQLVKEVAIIYKKNKQLN</sequence>
<organism evidence="3 4">
    <name type="scientific">Parnassius apollo</name>
    <name type="common">Apollo butterfly</name>
    <name type="synonym">Papilio apollo</name>
    <dbReference type="NCBI Taxonomy" id="110799"/>
    <lineage>
        <taxon>Eukaryota</taxon>
        <taxon>Metazoa</taxon>
        <taxon>Ecdysozoa</taxon>
        <taxon>Arthropoda</taxon>
        <taxon>Hexapoda</taxon>
        <taxon>Insecta</taxon>
        <taxon>Pterygota</taxon>
        <taxon>Neoptera</taxon>
        <taxon>Endopterygota</taxon>
        <taxon>Lepidoptera</taxon>
        <taxon>Glossata</taxon>
        <taxon>Ditrysia</taxon>
        <taxon>Papilionoidea</taxon>
        <taxon>Papilionidae</taxon>
        <taxon>Parnassiinae</taxon>
        <taxon>Parnassini</taxon>
        <taxon>Parnassius</taxon>
        <taxon>Parnassius</taxon>
    </lineage>
</organism>
<feature type="domain" description="Death" evidence="2">
    <location>
        <begin position="160"/>
        <end position="240"/>
    </location>
</feature>
<feature type="compositionally biased region" description="Acidic residues" evidence="1">
    <location>
        <begin position="44"/>
        <end position="57"/>
    </location>
</feature>
<feature type="compositionally biased region" description="Basic and acidic residues" evidence="1">
    <location>
        <begin position="26"/>
        <end position="36"/>
    </location>
</feature>
<dbReference type="PROSITE" id="PS50017">
    <property type="entry name" value="DEATH_DOMAIN"/>
    <property type="match status" value="1"/>
</dbReference>
<keyword evidence="4" id="KW-1185">Reference proteome</keyword>
<dbReference type="Pfam" id="PF00531">
    <property type="entry name" value="Death"/>
    <property type="match status" value="1"/>
</dbReference>
<dbReference type="GO" id="GO:0007165">
    <property type="term" value="P:signal transduction"/>
    <property type="evidence" value="ECO:0007669"/>
    <property type="project" value="InterPro"/>
</dbReference>
<feature type="region of interest" description="Disordered" evidence="1">
    <location>
        <begin position="14"/>
        <end position="99"/>
    </location>
</feature>
<protein>
    <submittedName>
        <fullName evidence="3">(apollo) hypothetical protein</fullName>
    </submittedName>
</protein>
<evidence type="ECO:0000259" key="2">
    <source>
        <dbReference type="PROSITE" id="PS50017"/>
    </source>
</evidence>
<evidence type="ECO:0000313" key="3">
    <source>
        <dbReference type="EMBL" id="CAG4978088.1"/>
    </source>
</evidence>
<gene>
    <name evidence="3" type="ORF">PAPOLLO_LOCUS9548</name>
</gene>
<dbReference type="InterPro" id="IPR000488">
    <property type="entry name" value="Death_dom"/>
</dbReference>
<dbReference type="CDD" id="cd01670">
    <property type="entry name" value="Death"/>
    <property type="match status" value="1"/>
</dbReference>